<dbReference type="SUPFAM" id="SSF55781">
    <property type="entry name" value="GAF domain-like"/>
    <property type="match status" value="2"/>
</dbReference>
<gene>
    <name evidence="10" type="ORF">G4Y79_07240</name>
</gene>
<dbReference type="InterPro" id="IPR003018">
    <property type="entry name" value="GAF"/>
</dbReference>
<evidence type="ECO:0000313" key="11">
    <source>
        <dbReference type="Proteomes" id="UP000594468"/>
    </source>
</evidence>
<protein>
    <recommendedName>
        <fullName evidence="2">histidine kinase</fullName>
        <ecNumber evidence="2">2.7.13.3</ecNumber>
    </recommendedName>
</protein>
<dbReference type="RefSeq" id="WP_195172222.1">
    <property type="nucleotide sequence ID" value="NZ_CP062983.1"/>
</dbReference>
<dbReference type="InterPro" id="IPR013767">
    <property type="entry name" value="PAS_fold"/>
</dbReference>
<dbReference type="InterPro" id="IPR001610">
    <property type="entry name" value="PAC"/>
</dbReference>
<dbReference type="InterPro" id="IPR000014">
    <property type="entry name" value="PAS"/>
</dbReference>
<evidence type="ECO:0000256" key="6">
    <source>
        <dbReference type="ARBA" id="ARBA00023012"/>
    </source>
</evidence>
<dbReference type="InterPro" id="IPR003594">
    <property type="entry name" value="HATPase_dom"/>
</dbReference>
<dbReference type="InterPro" id="IPR036890">
    <property type="entry name" value="HATPase_C_sf"/>
</dbReference>
<feature type="domain" description="PAC" evidence="9">
    <location>
        <begin position="686"/>
        <end position="740"/>
    </location>
</feature>
<dbReference type="InterPro" id="IPR000700">
    <property type="entry name" value="PAS-assoc_C"/>
</dbReference>
<dbReference type="CDD" id="cd16922">
    <property type="entry name" value="HATPase_EvgS-ArcB-TorS-like"/>
    <property type="match status" value="1"/>
</dbReference>
<evidence type="ECO:0000256" key="2">
    <source>
        <dbReference type="ARBA" id="ARBA00012438"/>
    </source>
</evidence>
<dbReference type="EC" id="2.7.13.3" evidence="2"/>
<dbReference type="InterPro" id="IPR052162">
    <property type="entry name" value="Sensor_kinase/Photoreceptor"/>
</dbReference>
<dbReference type="SUPFAM" id="SSF55785">
    <property type="entry name" value="PYP-like sensor domain (PAS domain)"/>
    <property type="match status" value="7"/>
</dbReference>
<feature type="domain" description="PAS" evidence="8">
    <location>
        <begin position="1168"/>
        <end position="1214"/>
    </location>
</feature>
<evidence type="ECO:0000256" key="4">
    <source>
        <dbReference type="ARBA" id="ARBA00022679"/>
    </source>
</evidence>
<dbReference type="SMART" id="SM00065">
    <property type="entry name" value="GAF"/>
    <property type="match status" value="1"/>
</dbReference>
<dbReference type="PANTHER" id="PTHR43304:SF1">
    <property type="entry name" value="PAC DOMAIN-CONTAINING PROTEIN"/>
    <property type="match status" value="1"/>
</dbReference>
<dbReference type="PRINTS" id="PR00344">
    <property type="entry name" value="BCTRLSENSOR"/>
</dbReference>
<keyword evidence="5" id="KW-0418">Kinase</keyword>
<comment type="catalytic activity">
    <reaction evidence="1">
        <text>ATP + protein L-histidine = ADP + protein N-phospho-L-histidine.</text>
        <dbReference type="EC" id="2.7.13.3"/>
    </reaction>
</comment>
<dbReference type="CDD" id="cd00130">
    <property type="entry name" value="PAS"/>
    <property type="match status" value="4"/>
</dbReference>
<name>A0A7S8ECE2_9CHLR</name>
<dbReference type="Pfam" id="PF00989">
    <property type="entry name" value="PAS"/>
    <property type="match status" value="1"/>
</dbReference>
<dbReference type="EMBL" id="CP062983">
    <property type="protein sequence ID" value="QPC84158.1"/>
    <property type="molecule type" value="Genomic_DNA"/>
</dbReference>
<evidence type="ECO:0000259" key="9">
    <source>
        <dbReference type="PROSITE" id="PS50113"/>
    </source>
</evidence>
<keyword evidence="3" id="KW-0597">Phosphoprotein</keyword>
<evidence type="ECO:0000313" key="10">
    <source>
        <dbReference type="EMBL" id="QPC84158.1"/>
    </source>
</evidence>
<dbReference type="NCBIfam" id="TIGR00229">
    <property type="entry name" value="sensory_box"/>
    <property type="match status" value="6"/>
</dbReference>
<dbReference type="FunFam" id="3.30.565.10:FF:000006">
    <property type="entry name" value="Sensor histidine kinase WalK"/>
    <property type="match status" value="1"/>
</dbReference>
<keyword evidence="4" id="KW-0808">Transferase</keyword>
<dbReference type="CDD" id="cd00082">
    <property type="entry name" value="HisKA"/>
    <property type="match status" value="1"/>
</dbReference>
<dbReference type="SUPFAM" id="SSF47384">
    <property type="entry name" value="Homodimeric domain of signal transducing histidine kinase"/>
    <property type="match status" value="1"/>
</dbReference>
<feature type="domain" description="PAC" evidence="9">
    <location>
        <begin position="1115"/>
        <end position="1167"/>
    </location>
</feature>
<dbReference type="Proteomes" id="UP000594468">
    <property type="component" value="Chromosome"/>
</dbReference>
<dbReference type="SMART" id="SM00091">
    <property type="entry name" value="PAS"/>
    <property type="match status" value="7"/>
</dbReference>
<dbReference type="InterPro" id="IPR004358">
    <property type="entry name" value="Sig_transdc_His_kin-like_C"/>
</dbReference>
<dbReference type="PROSITE" id="PS50112">
    <property type="entry name" value="PAS"/>
    <property type="match status" value="5"/>
</dbReference>
<dbReference type="Gene3D" id="3.30.450.40">
    <property type="match status" value="2"/>
</dbReference>
<proteinExistence type="predicted"/>
<dbReference type="InterPro" id="IPR005467">
    <property type="entry name" value="His_kinase_dom"/>
</dbReference>
<reference evidence="10 11" key="1">
    <citation type="submission" date="2020-02" db="EMBL/GenBank/DDBJ databases">
        <authorList>
            <person name="Zheng R.K."/>
            <person name="Sun C.M."/>
        </authorList>
    </citation>
    <scope>NUCLEOTIDE SEQUENCE [LARGE SCALE GENOMIC DNA]</scope>
    <source>
        <strain evidence="11">rifampicinis</strain>
    </source>
</reference>
<dbReference type="Gene3D" id="1.10.287.130">
    <property type="match status" value="1"/>
</dbReference>
<dbReference type="PROSITE" id="PS50109">
    <property type="entry name" value="HIS_KIN"/>
    <property type="match status" value="1"/>
</dbReference>
<dbReference type="InterPro" id="IPR013656">
    <property type="entry name" value="PAS_4"/>
</dbReference>
<organism evidence="10 11">
    <name type="scientific">Phototrophicus methaneseepsis</name>
    <dbReference type="NCBI Taxonomy" id="2710758"/>
    <lineage>
        <taxon>Bacteria</taxon>
        <taxon>Bacillati</taxon>
        <taxon>Chloroflexota</taxon>
        <taxon>Candidatus Thermofontia</taxon>
        <taxon>Phototrophicales</taxon>
        <taxon>Phototrophicaceae</taxon>
        <taxon>Phototrophicus</taxon>
    </lineage>
</organism>
<dbReference type="Pfam" id="PF02518">
    <property type="entry name" value="HATPase_c"/>
    <property type="match status" value="1"/>
</dbReference>
<sequence length="1524" mass="172575">MDTGQLQQELLHVRQELETAYGRIAELEARIPSSNAAATDEAVAPSPSDAVLDLPIDLSWSLDRALNAFPAGVVILDHDGTIILHNQAWHTFTEEIKKHPSHYQGVRYTDLYKTTFHTDAEDTTRIMNGLQAVTSGQRDTFFVESMLPGMPDRWVSVRALPLSETVPRSILIVHTDITDQKATKDELLSLYNATSYLFKADSLPKLGRQIVDAVVKEFAHADCGLLLVDREKNEIIRVARAGEYGIQTTAPLLIEGNGLVPLAIRTGQTIYVPDVVADEKYIANDSRTRSELVVPLKGTEGVIAALDLQHSKIDAFTEYDKRLLTAYAERAAAAIENVLLYEKINRHAADLEQHVQDRTAQLQIQKERVEVILNNSADGILLMDKDIRIEQANRAFEKLFACEIDDYVGHMLHDFICADDIALIQEMLETHDNVYLEPYLEPFMEVCALRADGTSFPAEIAIGRTKGSEFVCTFRDVSDRKRAEEALAEERNLLRTLIDTLPDAVYLKDVQHRFLLTNKSHTQLWESEFNEDFIGKTDFDILPHAIAEDLYAEEVKMFQTGEPILNVELPSRPNDENAQWVSASKVPLKNLKGEVIGLVGIFHDITERKRRDRELQYYASVQASMSDAVIATDPEYHIQSWNPAAERIYGWRAEEAIGQHITKLLQTQFPSDEVRQHLQKLFEDRGHWQSELVHTCKDGSKVNIQSNVTLLVEENGLPLGLVVVNRDITQRKKAELALHQKIEAETAFQQRLKALHEITNELTAINDIDAFYKKVVEFGRDRLGFDRLALLLYDEEDHMATGTYGTDTDGQTSDEHHLMFQPTSDGLLLKALNQNERFAEAFDVPLHTAHQLTGTGWKAVGVIWHGKNSLGWLATDNGLYHQPPPPYMTDLLALYCITTGTLLAHKREQLALEESESLYRLIATNVADVVLRTNKDSEYVYISPSSLKTLGYTPEEMLGKKSLSFVHPDDLEASKNRRTHSVATGDAVWMITRFRHKKGHYIWTEIVGQAIVAEDKGHTGFIGTLRDITERKMAQEALEKTSEEIRDLYNNAPCGYHSLNPDGVVVQINDTELRWLGYTREEVVDKMKFIDFLLPRDYPTFHKNYPNFKKRGWVSDLEYDFVRKDGTILPIVLSATAIYDEDGEFIQTRSTVFDMTELKVARQALQAQYDFLQRVIDSVPTLILVKNREGEFELVNDAMAQIWGHTPKSMVGKSDPDINGNHAEVELYRKDDFKVLETGETLYIPAERIQGRYFQTAKIPLKNPEGEYDRVLIVASDVTKRKNAEEKLQLALEKEKELNELKSRFVSMASHEFRTPLATILALVETLKAYRHKLSDDSIAHKLEKMHEQIGHLEDIMDDVLQLARMQARRVTFNPVRLNLDSLCRSVLDEFHSHKGNHYDITYHCDPDLKDVVLDKKLMRQIINNLVSNAIKYTSHGQFSLTLEREKNALILKVSDHGIGIPESDQAHLFEPFHRASNVGTIAGTGLGLVITKEAVELHGGFITVDSQVDVGTTFTVTIPLQEG</sequence>
<feature type="domain" description="PAC" evidence="9">
    <location>
        <begin position="988"/>
        <end position="1040"/>
    </location>
</feature>
<dbReference type="InterPro" id="IPR013655">
    <property type="entry name" value="PAS_fold_3"/>
</dbReference>
<dbReference type="Pfam" id="PF08448">
    <property type="entry name" value="PAS_4"/>
    <property type="match status" value="3"/>
</dbReference>
<dbReference type="KEGG" id="pmet:G4Y79_07240"/>
<keyword evidence="6" id="KW-0902">Two-component regulatory system</keyword>
<dbReference type="SMART" id="SM00086">
    <property type="entry name" value="PAC"/>
    <property type="match status" value="6"/>
</dbReference>
<dbReference type="Pfam" id="PF13185">
    <property type="entry name" value="GAF_2"/>
    <property type="match status" value="1"/>
</dbReference>
<dbReference type="PANTHER" id="PTHR43304">
    <property type="entry name" value="PHYTOCHROME-LIKE PROTEIN CPH1"/>
    <property type="match status" value="1"/>
</dbReference>
<evidence type="ECO:0000259" key="7">
    <source>
        <dbReference type="PROSITE" id="PS50109"/>
    </source>
</evidence>
<evidence type="ECO:0000256" key="5">
    <source>
        <dbReference type="ARBA" id="ARBA00022777"/>
    </source>
</evidence>
<accession>A0A7S8ECE2</accession>
<dbReference type="SMART" id="SM00387">
    <property type="entry name" value="HATPase_c"/>
    <property type="match status" value="1"/>
</dbReference>
<dbReference type="InterPro" id="IPR035965">
    <property type="entry name" value="PAS-like_dom_sf"/>
</dbReference>
<evidence type="ECO:0000256" key="3">
    <source>
        <dbReference type="ARBA" id="ARBA00022553"/>
    </source>
</evidence>
<dbReference type="InterPro" id="IPR036097">
    <property type="entry name" value="HisK_dim/P_sf"/>
</dbReference>
<dbReference type="InterPro" id="IPR029016">
    <property type="entry name" value="GAF-like_dom_sf"/>
</dbReference>
<dbReference type="Pfam" id="PF13426">
    <property type="entry name" value="PAS_9"/>
    <property type="match status" value="2"/>
</dbReference>
<evidence type="ECO:0000259" key="8">
    <source>
        <dbReference type="PROSITE" id="PS50112"/>
    </source>
</evidence>
<feature type="domain" description="Histidine kinase" evidence="7">
    <location>
        <begin position="1308"/>
        <end position="1523"/>
    </location>
</feature>
<dbReference type="SMART" id="SM00388">
    <property type="entry name" value="HisKA"/>
    <property type="match status" value="1"/>
</dbReference>
<feature type="domain" description="PAC" evidence="9">
    <location>
        <begin position="1221"/>
        <end position="1290"/>
    </location>
</feature>
<feature type="domain" description="PAS" evidence="8">
    <location>
        <begin position="365"/>
        <end position="429"/>
    </location>
</feature>
<dbReference type="GO" id="GO:0006355">
    <property type="term" value="P:regulation of DNA-templated transcription"/>
    <property type="evidence" value="ECO:0007669"/>
    <property type="project" value="InterPro"/>
</dbReference>
<dbReference type="Gene3D" id="3.30.450.20">
    <property type="entry name" value="PAS domain"/>
    <property type="match status" value="7"/>
</dbReference>
<dbReference type="GO" id="GO:0000155">
    <property type="term" value="F:phosphorelay sensor kinase activity"/>
    <property type="evidence" value="ECO:0007669"/>
    <property type="project" value="InterPro"/>
</dbReference>
<feature type="domain" description="PAS" evidence="8">
    <location>
        <begin position="1041"/>
        <end position="1112"/>
    </location>
</feature>
<dbReference type="Pfam" id="PF00512">
    <property type="entry name" value="HisKA"/>
    <property type="match status" value="1"/>
</dbReference>
<keyword evidence="11" id="KW-1185">Reference proteome</keyword>
<dbReference type="InterPro" id="IPR003661">
    <property type="entry name" value="HisK_dim/P_dom"/>
</dbReference>
<dbReference type="Pfam" id="PF08447">
    <property type="entry name" value="PAS_3"/>
    <property type="match status" value="1"/>
</dbReference>
<dbReference type="SUPFAM" id="SSF55874">
    <property type="entry name" value="ATPase domain of HSP90 chaperone/DNA topoisomerase II/histidine kinase"/>
    <property type="match status" value="1"/>
</dbReference>
<dbReference type="Gene3D" id="3.30.565.10">
    <property type="entry name" value="Histidine kinase-like ATPase, C-terminal domain"/>
    <property type="match status" value="1"/>
</dbReference>
<feature type="domain" description="PAS" evidence="8">
    <location>
        <begin position="915"/>
        <end position="985"/>
    </location>
</feature>
<feature type="domain" description="PAC" evidence="9">
    <location>
        <begin position="565"/>
        <end position="617"/>
    </location>
</feature>
<feature type="domain" description="PAS" evidence="8">
    <location>
        <begin position="614"/>
        <end position="685"/>
    </location>
</feature>
<dbReference type="PROSITE" id="PS50113">
    <property type="entry name" value="PAC"/>
    <property type="match status" value="5"/>
</dbReference>
<evidence type="ECO:0000256" key="1">
    <source>
        <dbReference type="ARBA" id="ARBA00000085"/>
    </source>
</evidence>